<dbReference type="InterPro" id="IPR001387">
    <property type="entry name" value="Cro/C1-type_HTH"/>
</dbReference>
<dbReference type="OrthoDB" id="5891007at2"/>
<keyword evidence="4" id="KW-1185">Reference proteome</keyword>
<dbReference type="PROSITE" id="PS50943">
    <property type="entry name" value="HTH_CROC1"/>
    <property type="match status" value="1"/>
</dbReference>
<dbReference type="InterPro" id="IPR010982">
    <property type="entry name" value="Lambda_DNA-bd_dom_sf"/>
</dbReference>
<dbReference type="Pfam" id="PF01381">
    <property type="entry name" value="HTH_3"/>
    <property type="match status" value="1"/>
</dbReference>
<feature type="region of interest" description="Disordered" evidence="1">
    <location>
        <begin position="1"/>
        <end position="21"/>
    </location>
</feature>
<proteinExistence type="predicted"/>
<reference evidence="3 4" key="1">
    <citation type="submission" date="2016-06" db="EMBL/GenBank/DDBJ databases">
        <title>Complete genome sequence of a deep-branching marine Gamma Proteobacterium Woeseia oceani type strain XK5.</title>
        <authorList>
            <person name="Mu D."/>
            <person name="Du Z."/>
        </authorList>
    </citation>
    <scope>NUCLEOTIDE SEQUENCE [LARGE SCALE GENOMIC DNA]</scope>
    <source>
        <strain evidence="3 4">XK5</strain>
    </source>
</reference>
<accession>A0A193LKD5</accession>
<gene>
    <name evidence="3" type="ORF">BA177_01420</name>
</gene>
<evidence type="ECO:0000313" key="4">
    <source>
        <dbReference type="Proteomes" id="UP000092695"/>
    </source>
</evidence>
<dbReference type="EMBL" id="CP016268">
    <property type="protein sequence ID" value="ANO52901.1"/>
    <property type="molecule type" value="Genomic_DNA"/>
</dbReference>
<name>A0A193LKD5_9GAMM</name>
<feature type="compositionally biased region" description="Polar residues" evidence="1">
    <location>
        <begin position="1"/>
        <end position="12"/>
    </location>
</feature>
<dbReference type="SUPFAM" id="SSF47413">
    <property type="entry name" value="lambda repressor-like DNA-binding domains"/>
    <property type="match status" value="1"/>
</dbReference>
<dbReference type="GO" id="GO:0003677">
    <property type="term" value="F:DNA binding"/>
    <property type="evidence" value="ECO:0007669"/>
    <property type="project" value="InterPro"/>
</dbReference>
<dbReference type="SMART" id="SM00530">
    <property type="entry name" value="HTH_XRE"/>
    <property type="match status" value="1"/>
</dbReference>
<dbReference type="STRING" id="1548547.BA177_01420"/>
<evidence type="ECO:0000313" key="3">
    <source>
        <dbReference type="EMBL" id="ANO52901.1"/>
    </source>
</evidence>
<evidence type="ECO:0000259" key="2">
    <source>
        <dbReference type="PROSITE" id="PS50943"/>
    </source>
</evidence>
<dbReference type="Proteomes" id="UP000092695">
    <property type="component" value="Chromosome"/>
</dbReference>
<dbReference type="CDD" id="cd00093">
    <property type="entry name" value="HTH_XRE"/>
    <property type="match status" value="1"/>
</dbReference>
<feature type="domain" description="HTH cro/C1-type" evidence="2">
    <location>
        <begin position="11"/>
        <end position="65"/>
    </location>
</feature>
<protein>
    <recommendedName>
        <fullName evidence="2">HTH cro/C1-type domain-containing protein</fullName>
    </recommendedName>
</protein>
<organism evidence="3 4">
    <name type="scientific">Woeseia oceani</name>
    <dbReference type="NCBI Taxonomy" id="1548547"/>
    <lineage>
        <taxon>Bacteria</taxon>
        <taxon>Pseudomonadati</taxon>
        <taxon>Pseudomonadota</taxon>
        <taxon>Gammaproteobacteria</taxon>
        <taxon>Woeseiales</taxon>
        <taxon>Woeseiaceae</taxon>
        <taxon>Woeseia</taxon>
    </lineage>
</organism>
<dbReference type="KEGG" id="woc:BA177_01420"/>
<dbReference type="AlphaFoldDB" id="A0A193LKD5"/>
<evidence type="ECO:0000256" key="1">
    <source>
        <dbReference type="SAM" id="MobiDB-lite"/>
    </source>
</evidence>
<dbReference type="Gene3D" id="1.10.260.40">
    <property type="entry name" value="lambda repressor-like DNA-binding domains"/>
    <property type="match status" value="1"/>
</dbReference>
<sequence length="76" mass="8525">MHTPRQLGQTLRGQRKSQKLTQKDAAKVVGLLPKTVSKLELAADTATVESLFKLLSALQLELVVRSRSPEVRDKEW</sequence>